<feature type="repeat" description="ANK" evidence="3">
    <location>
        <begin position="566"/>
        <end position="600"/>
    </location>
</feature>
<organism evidence="4 5">
    <name type="scientific">Diplogelasinospora grovesii</name>
    <dbReference type="NCBI Taxonomy" id="303347"/>
    <lineage>
        <taxon>Eukaryota</taxon>
        <taxon>Fungi</taxon>
        <taxon>Dikarya</taxon>
        <taxon>Ascomycota</taxon>
        <taxon>Pezizomycotina</taxon>
        <taxon>Sordariomycetes</taxon>
        <taxon>Sordariomycetidae</taxon>
        <taxon>Sordariales</taxon>
        <taxon>Diplogelasinosporaceae</taxon>
        <taxon>Diplogelasinospora</taxon>
    </lineage>
</organism>
<reference evidence="5" key="1">
    <citation type="journal article" date="2023" name="Mol. Phylogenet. Evol.">
        <title>Genome-scale phylogeny and comparative genomics of the fungal order Sordariales.</title>
        <authorList>
            <person name="Hensen N."/>
            <person name="Bonometti L."/>
            <person name="Westerberg I."/>
            <person name="Brannstrom I.O."/>
            <person name="Guillou S."/>
            <person name="Cros-Aarteil S."/>
            <person name="Calhoun S."/>
            <person name="Haridas S."/>
            <person name="Kuo A."/>
            <person name="Mondo S."/>
            <person name="Pangilinan J."/>
            <person name="Riley R."/>
            <person name="LaButti K."/>
            <person name="Andreopoulos B."/>
            <person name="Lipzen A."/>
            <person name="Chen C."/>
            <person name="Yan M."/>
            <person name="Daum C."/>
            <person name="Ng V."/>
            <person name="Clum A."/>
            <person name="Steindorff A."/>
            <person name="Ohm R.A."/>
            <person name="Martin F."/>
            <person name="Silar P."/>
            <person name="Natvig D.O."/>
            <person name="Lalanne C."/>
            <person name="Gautier V."/>
            <person name="Ament-Velasquez S.L."/>
            <person name="Kruys A."/>
            <person name="Hutchinson M.I."/>
            <person name="Powell A.J."/>
            <person name="Barry K."/>
            <person name="Miller A.N."/>
            <person name="Grigoriev I.V."/>
            <person name="Debuchy R."/>
            <person name="Gladieux P."/>
            <person name="Hiltunen Thoren M."/>
            <person name="Johannesson H."/>
        </authorList>
    </citation>
    <scope>NUCLEOTIDE SEQUENCE [LARGE SCALE GENOMIC DNA]</scope>
    <source>
        <strain evidence="5">CBS 340.73</strain>
    </source>
</reference>
<feature type="repeat" description="ANK" evidence="3">
    <location>
        <begin position="362"/>
        <end position="394"/>
    </location>
</feature>
<dbReference type="PROSITE" id="PS50297">
    <property type="entry name" value="ANK_REP_REGION"/>
    <property type="match status" value="10"/>
</dbReference>
<dbReference type="InterPro" id="IPR036770">
    <property type="entry name" value="Ankyrin_rpt-contain_sf"/>
</dbReference>
<feature type="repeat" description="ANK" evidence="3">
    <location>
        <begin position="601"/>
        <end position="634"/>
    </location>
</feature>
<sequence length="748" mass="82659">MIIIIVLHIITDLHELFRDILTRDSLHRGELLLCIQWVLFARQPLNPVQLYSAILSGVEPASLSPWEPDEVTGDIVKKFILDSSKGLAEVTKSKLPTVQFIHESVRDFLLKEKGVQEIWPDLGRNFEGESHERLKQCCLTYMSVGTAGVLYDDPLPEAKSQGATKLRESANKAFPPLEYAVGNLLHHADAAGGSGVNQKGFIETLPLPDWIKLHNVFAQFNTRRYTANPSVLYILAEHNMKSLIKAHPSPLEFFELEADKELRYGAPIFAALATDSFEAVGAFLEAQAETQQKTSELHSLYKDYMKGQRRFTLKGKRGFTFSPHKGILVHLVEYGDVTLLKFFVASLANRGRQFDVESRNNKGQTLLSLAAYNGCDSMMRYLLDLSADVHTKDSDGRTLLSLAACGGNKAIVEVLLDRGLDIESRDEKGRTPLSWAAKYGKPSAIEAVLNRRADIESRDEDGRTPLSLAVIQENPSKEAVEVLLNRGAAIESRDKDGRNPLSLAVTREKPSIEVVEVLLDRGAAIESRDKDGRTPLFLAVIKDKPSIEVVEVLLNRGADIESQDRIGCTPLSFVVMLSNPSVKVVEALLNRGADIKSRDKNGRTPLSAAAESRWGVTIVEALLHRGADIESRDKTGFTPLSHAVKKGRTSIVAVLLNRGADIESRDEKGRTPLSHAAKEGTMSTVEVLLNRGADVEAMDNDGHEPLWWAITRSNPYFSDTQRGEIIALLRDRGTHEEGIGAEDDSVEL</sequence>
<dbReference type="PANTHER" id="PTHR24189:SF50">
    <property type="entry name" value="ANKYRIN REPEAT AND SOCS BOX PROTEIN 2"/>
    <property type="match status" value="1"/>
</dbReference>
<dbReference type="Proteomes" id="UP001303473">
    <property type="component" value="Unassembled WGS sequence"/>
</dbReference>
<evidence type="ECO:0000313" key="4">
    <source>
        <dbReference type="EMBL" id="KAK3942979.1"/>
    </source>
</evidence>
<evidence type="ECO:0000256" key="2">
    <source>
        <dbReference type="ARBA" id="ARBA00023043"/>
    </source>
</evidence>
<keyword evidence="5" id="KW-1185">Reference proteome</keyword>
<protein>
    <submittedName>
        <fullName evidence="4">Ankyrin repeat-domain protein</fullName>
    </submittedName>
</protein>
<keyword evidence="1" id="KW-0677">Repeat</keyword>
<dbReference type="PROSITE" id="PS50088">
    <property type="entry name" value="ANK_REPEAT"/>
    <property type="match status" value="10"/>
</dbReference>
<dbReference type="SUPFAM" id="SSF48403">
    <property type="entry name" value="Ankyrin repeat"/>
    <property type="match status" value="1"/>
</dbReference>
<dbReference type="Pfam" id="PF12796">
    <property type="entry name" value="Ank_2"/>
    <property type="match status" value="3"/>
</dbReference>
<feature type="repeat" description="ANK" evidence="3">
    <location>
        <begin position="395"/>
        <end position="427"/>
    </location>
</feature>
<evidence type="ECO:0000313" key="5">
    <source>
        <dbReference type="Proteomes" id="UP001303473"/>
    </source>
</evidence>
<evidence type="ECO:0000256" key="1">
    <source>
        <dbReference type="ARBA" id="ARBA00022737"/>
    </source>
</evidence>
<feature type="repeat" description="ANK" evidence="3">
    <location>
        <begin position="635"/>
        <end position="667"/>
    </location>
</feature>
<feature type="repeat" description="ANK" evidence="3">
    <location>
        <begin position="531"/>
        <end position="565"/>
    </location>
</feature>
<dbReference type="PRINTS" id="PR01415">
    <property type="entry name" value="ANKYRIN"/>
</dbReference>
<feature type="repeat" description="ANK" evidence="3">
    <location>
        <begin position="496"/>
        <end position="530"/>
    </location>
</feature>
<dbReference type="PANTHER" id="PTHR24189">
    <property type="entry name" value="MYOTROPHIN"/>
    <property type="match status" value="1"/>
</dbReference>
<evidence type="ECO:0000256" key="3">
    <source>
        <dbReference type="PROSITE-ProRule" id="PRU00023"/>
    </source>
</evidence>
<name>A0AAN6S764_9PEZI</name>
<feature type="repeat" description="ANK" evidence="3">
    <location>
        <begin position="668"/>
        <end position="700"/>
    </location>
</feature>
<dbReference type="AlphaFoldDB" id="A0AAN6S764"/>
<dbReference type="InterPro" id="IPR002110">
    <property type="entry name" value="Ankyrin_rpt"/>
</dbReference>
<dbReference type="Pfam" id="PF00023">
    <property type="entry name" value="Ank"/>
    <property type="match status" value="2"/>
</dbReference>
<dbReference type="InterPro" id="IPR050745">
    <property type="entry name" value="Multifunctional_regulatory"/>
</dbReference>
<feature type="repeat" description="ANK" evidence="3">
    <location>
        <begin position="428"/>
        <end position="460"/>
    </location>
</feature>
<dbReference type="SMART" id="SM00248">
    <property type="entry name" value="ANK"/>
    <property type="match status" value="11"/>
</dbReference>
<dbReference type="Gene3D" id="1.25.40.20">
    <property type="entry name" value="Ankyrin repeat-containing domain"/>
    <property type="match status" value="3"/>
</dbReference>
<gene>
    <name evidence="4" type="ORF">QBC46DRAFT_423070</name>
</gene>
<accession>A0AAN6S764</accession>
<comment type="caution">
    <text evidence="4">The sequence shown here is derived from an EMBL/GenBank/DDBJ whole genome shotgun (WGS) entry which is preliminary data.</text>
</comment>
<proteinExistence type="predicted"/>
<dbReference type="EMBL" id="MU853769">
    <property type="protein sequence ID" value="KAK3942979.1"/>
    <property type="molecule type" value="Genomic_DNA"/>
</dbReference>
<feature type="repeat" description="ANK" evidence="3">
    <location>
        <begin position="461"/>
        <end position="495"/>
    </location>
</feature>
<keyword evidence="2 3" id="KW-0040">ANK repeat</keyword>